<dbReference type="Pfam" id="PF02064">
    <property type="entry name" value="MAS20"/>
    <property type="match status" value="1"/>
</dbReference>
<dbReference type="CDD" id="cd20071">
    <property type="entry name" value="SET_SMYD"/>
    <property type="match status" value="1"/>
</dbReference>
<dbReference type="Proteomes" id="UP000559256">
    <property type="component" value="Unassembled WGS sequence"/>
</dbReference>
<comment type="subcellular location">
    <subcellularLocation>
        <location evidence="1">Mitochondrion outer membrane</location>
        <topology evidence="1">Single-pass membrane protein</topology>
    </subcellularLocation>
</comment>
<feature type="region of interest" description="Disordered" evidence="8">
    <location>
        <begin position="1"/>
        <end position="60"/>
    </location>
</feature>
<dbReference type="OrthoDB" id="2154253at2759"/>
<dbReference type="InterPro" id="IPR050869">
    <property type="entry name" value="H3K4_H4K5_MeTrfase"/>
</dbReference>
<dbReference type="InterPro" id="IPR001214">
    <property type="entry name" value="SET_dom"/>
</dbReference>
<comment type="similarity">
    <text evidence="2">Belongs to the Tom20 family.</text>
</comment>
<dbReference type="Gene3D" id="6.10.140.2220">
    <property type="match status" value="1"/>
</dbReference>
<dbReference type="EMBL" id="JAACJM010000316">
    <property type="protein sequence ID" value="KAF5332028.1"/>
    <property type="molecule type" value="Genomic_DNA"/>
</dbReference>
<gene>
    <name evidence="10" type="ORF">D9758_014584</name>
</gene>
<proteinExistence type="inferred from homology"/>
<evidence type="ECO:0000256" key="2">
    <source>
        <dbReference type="ARBA" id="ARBA00005792"/>
    </source>
</evidence>
<keyword evidence="5" id="KW-1133">Transmembrane helix</keyword>
<feature type="compositionally biased region" description="Basic and acidic residues" evidence="8">
    <location>
        <begin position="543"/>
        <end position="552"/>
    </location>
</feature>
<keyword evidence="11" id="KW-1185">Reference proteome</keyword>
<dbReference type="PROSITE" id="PS50280">
    <property type="entry name" value="SET"/>
    <property type="match status" value="1"/>
</dbReference>
<accession>A0A8H5BZ59</accession>
<dbReference type="InterPro" id="IPR023392">
    <property type="entry name" value="Tom20_dom_sf"/>
</dbReference>
<keyword evidence="3" id="KW-0812">Transmembrane</keyword>
<dbReference type="Gene3D" id="2.170.270.10">
    <property type="entry name" value="SET domain"/>
    <property type="match status" value="1"/>
</dbReference>
<dbReference type="InterPro" id="IPR002056">
    <property type="entry name" value="MAS20"/>
</dbReference>
<organism evidence="10 11">
    <name type="scientific">Tetrapyrgos nigripes</name>
    <dbReference type="NCBI Taxonomy" id="182062"/>
    <lineage>
        <taxon>Eukaryota</taxon>
        <taxon>Fungi</taxon>
        <taxon>Dikarya</taxon>
        <taxon>Basidiomycota</taxon>
        <taxon>Agaricomycotina</taxon>
        <taxon>Agaricomycetes</taxon>
        <taxon>Agaricomycetidae</taxon>
        <taxon>Agaricales</taxon>
        <taxon>Marasmiineae</taxon>
        <taxon>Marasmiaceae</taxon>
        <taxon>Tetrapyrgos</taxon>
    </lineage>
</organism>
<feature type="region of interest" description="Disordered" evidence="8">
    <location>
        <begin position="420"/>
        <end position="441"/>
    </location>
</feature>
<evidence type="ECO:0000256" key="8">
    <source>
        <dbReference type="SAM" id="MobiDB-lite"/>
    </source>
</evidence>
<keyword evidence="6" id="KW-0496">Mitochondrion</keyword>
<dbReference type="InterPro" id="IPR046341">
    <property type="entry name" value="SET_dom_sf"/>
</dbReference>
<feature type="region of interest" description="Disordered" evidence="8">
    <location>
        <begin position="543"/>
        <end position="563"/>
    </location>
</feature>
<evidence type="ECO:0000259" key="9">
    <source>
        <dbReference type="PROSITE" id="PS50280"/>
    </source>
</evidence>
<feature type="region of interest" description="Disordered" evidence="8">
    <location>
        <begin position="129"/>
        <end position="163"/>
    </location>
</feature>
<evidence type="ECO:0000256" key="6">
    <source>
        <dbReference type="ARBA" id="ARBA00023128"/>
    </source>
</evidence>
<feature type="compositionally biased region" description="Polar residues" evidence="8">
    <location>
        <begin position="553"/>
        <end position="563"/>
    </location>
</feature>
<feature type="compositionally biased region" description="Basic and acidic residues" evidence="8">
    <location>
        <begin position="420"/>
        <end position="433"/>
    </location>
</feature>
<dbReference type="Gene3D" id="1.10.220.160">
    <property type="match status" value="1"/>
</dbReference>
<dbReference type="AlphaFoldDB" id="A0A8H5BZ59"/>
<reference evidence="10 11" key="1">
    <citation type="journal article" date="2020" name="ISME J.">
        <title>Uncovering the hidden diversity of litter-decomposition mechanisms in mushroom-forming fungi.</title>
        <authorList>
            <person name="Floudas D."/>
            <person name="Bentzer J."/>
            <person name="Ahren D."/>
            <person name="Johansson T."/>
            <person name="Persson P."/>
            <person name="Tunlid A."/>
        </authorList>
    </citation>
    <scope>NUCLEOTIDE SEQUENCE [LARGE SCALE GENOMIC DNA]</scope>
    <source>
        <strain evidence="10 11">CBS 291.85</strain>
    </source>
</reference>
<evidence type="ECO:0000256" key="4">
    <source>
        <dbReference type="ARBA" id="ARBA00022787"/>
    </source>
</evidence>
<dbReference type="Gene3D" id="1.20.960.10">
    <property type="entry name" value="Mitochondrial outer membrane translocase complex, subunit Tom20 domain"/>
    <property type="match status" value="1"/>
</dbReference>
<feature type="compositionally biased region" description="Low complexity" evidence="8">
    <location>
        <begin position="48"/>
        <end position="57"/>
    </location>
</feature>
<evidence type="ECO:0000256" key="5">
    <source>
        <dbReference type="ARBA" id="ARBA00022989"/>
    </source>
</evidence>
<feature type="compositionally biased region" description="Basic and acidic residues" evidence="8">
    <location>
        <begin position="37"/>
        <end position="47"/>
    </location>
</feature>
<evidence type="ECO:0000256" key="7">
    <source>
        <dbReference type="ARBA" id="ARBA00023136"/>
    </source>
</evidence>
<dbReference type="Pfam" id="PF00856">
    <property type="entry name" value="SET"/>
    <property type="match status" value="1"/>
</dbReference>
<feature type="domain" description="SET" evidence="9">
    <location>
        <begin position="389"/>
        <end position="491"/>
    </location>
</feature>
<keyword evidence="4" id="KW-1000">Mitochondrion outer membrane</keyword>
<dbReference type="GO" id="GO:0006605">
    <property type="term" value="P:protein targeting"/>
    <property type="evidence" value="ECO:0007669"/>
    <property type="project" value="InterPro"/>
</dbReference>
<dbReference type="GO" id="GO:0006886">
    <property type="term" value="P:intracellular protein transport"/>
    <property type="evidence" value="ECO:0007669"/>
    <property type="project" value="InterPro"/>
</dbReference>
<dbReference type="GO" id="GO:0005634">
    <property type="term" value="C:nucleus"/>
    <property type="evidence" value="ECO:0007669"/>
    <property type="project" value="TreeGrafter"/>
</dbReference>
<evidence type="ECO:0000313" key="11">
    <source>
        <dbReference type="Proteomes" id="UP000559256"/>
    </source>
</evidence>
<evidence type="ECO:0000256" key="1">
    <source>
        <dbReference type="ARBA" id="ARBA00004572"/>
    </source>
</evidence>
<protein>
    <recommendedName>
        <fullName evidence="9">SET domain-containing protein</fullName>
    </recommendedName>
</protein>
<dbReference type="PANTHER" id="PTHR12197">
    <property type="entry name" value="HISTONE-LYSINE N-METHYLTRANSFERASE SMYD"/>
    <property type="match status" value="1"/>
</dbReference>
<keyword evidence="7" id="KW-0472">Membrane</keyword>
<feature type="compositionally biased region" description="Low complexity" evidence="8">
    <location>
        <begin position="1"/>
        <end position="24"/>
    </location>
</feature>
<dbReference type="PANTHER" id="PTHR12197:SF251">
    <property type="entry name" value="EG:BACR7C10.4 PROTEIN"/>
    <property type="match status" value="1"/>
</dbReference>
<evidence type="ECO:0000313" key="10">
    <source>
        <dbReference type="EMBL" id="KAF5332028.1"/>
    </source>
</evidence>
<dbReference type="SUPFAM" id="SSF82199">
    <property type="entry name" value="SET domain"/>
    <property type="match status" value="1"/>
</dbReference>
<feature type="compositionally biased region" description="Acidic residues" evidence="8">
    <location>
        <begin position="136"/>
        <end position="145"/>
    </location>
</feature>
<evidence type="ECO:0000256" key="3">
    <source>
        <dbReference type="ARBA" id="ARBA00022692"/>
    </source>
</evidence>
<name>A0A8H5BZ59_9AGAR</name>
<sequence>MISSPSLASLSSASSPMPPTLTTSVATTSSFEGSYASKDKKRADKHVASTMAAASTTSDEDLRAALEQVKKEEVPAAPEQKEAYFMSQVAAGEQMSVLGPDHHLTAALAFYRALRLVIELTNLDVSYASSTSQPQDELDGLDDETSPVREGPPSETSSQEWDKVKDRVEGYYQKFPPKSLGVAVETRKLPSSETSKKVLVVKKDVKAGEVIYEEHPVIAALDYDLQEAGTHCSHCLRVLDPSTAIKISQDPINTVFCSKECQTAAKNQSHALLFTLERPLPADIPTEPITPAKLDSRRKAQVQYVEHLKKVNKAAPLLVARFIARQIALEMGKLIPGASVAEDQEKDFIDAEGGEYLLADHLERLRYLEVAADKEEIALITAVLESVLPGLEQFVTEERYTVFLGKMAYNGFGVFYGEGRDDKARPEDQERTRTPCGTSRQTGTALYTVSSYLSHSCDPSARPSFENGTSELRLIATRDLKAGDELTVAYVDVTQHEDESIVDARRRRRMELARGWRFACECDRCLEEAKTLDLVTATEEKIKDESKVEDSVSHYQENEGTSI</sequence>
<comment type="caution">
    <text evidence="10">The sequence shown here is derived from an EMBL/GenBank/DDBJ whole genome shotgun (WGS) entry which is preliminary data.</text>
</comment>
<dbReference type="SUPFAM" id="SSF47157">
    <property type="entry name" value="Mitochondrial import receptor subunit Tom20"/>
    <property type="match status" value="1"/>
</dbReference>
<dbReference type="GO" id="GO:0005742">
    <property type="term" value="C:mitochondrial outer membrane translocase complex"/>
    <property type="evidence" value="ECO:0007669"/>
    <property type="project" value="InterPro"/>
</dbReference>